<name>A0ABV0Q3H7_9TELE</name>
<evidence type="ECO:0000313" key="2">
    <source>
        <dbReference type="Proteomes" id="UP001476798"/>
    </source>
</evidence>
<reference evidence="1 2" key="1">
    <citation type="submission" date="2021-06" db="EMBL/GenBank/DDBJ databases">
        <authorList>
            <person name="Palmer J.M."/>
        </authorList>
    </citation>
    <scope>NUCLEOTIDE SEQUENCE [LARGE SCALE GENOMIC DNA]</scope>
    <source>
        <strain evidence="1 2">GA_2019</strain>
        <tissue evidence="1">Muscle</tissue>
    </source>
</reference>
<keyword evidence="2" id="KW-1185">Reference proteome</keyword>
<comment type="caution">
    <text evidence="1">The sequence shown here is derived from an EMBL/GenBank/DDBJ whole genome shotgun (WGS) entry which is preliminary data.</text>
</comment>
<dbReference type="Proteomes" id="UP001476798">
    <property type="component" value="Unassembled WGS sequence"/>
</dbReference>
<dbReference type="EMBL" id="JAHRIO010095622">
    <property type="protein sequence ID" value="MEQ2190071.1"/>
    <property type="molecule type" value="Genomic_DNA"/>
</dbReference>
<proteinExistence type="predicted"/>
<organism evidence="1 2">
    <name type="scientific">Goodea atripinnis</name>
    <dbReference type="NCBI Taxonomy" id="208336"/>
    <lineage>
        <taxon>Eukaryota</taxon>
        <taxon>Metazoa</taxon>
        <taxon>Chordata</taxon>
        <taxon>Craniata</taxon>
        <taxon>Vertebrata</taxon>
        <taxon>Euteleostomi</taxon>
        <taxon>Actinopterygii</taxon>
        <taxon>Neopterygii</taxon>
        <taxon>Teleostei</taxon>
        <taxon>Neoteleostei</taxon>
        <taxon>Acanthomorphata</taxon>
        <taxon>Ovalentaria</taxon>
        <taxon>Atherinomorphae</taxon>
        <taxon>Cyprinodontiformes</taxon>
        <taxon>Goodeidae</taxon>
        <taxon>Goodea</taxon>
    </lineage>
</organism>
<gene>
    <name evidence="1" type="ORF">GOODEAATRI_031884</name>
</gene>
<protein>
    <submittedName>
        <fullName evidence="1">Uncharacterized protein</fullName>
    </submittedName>
</protein>
<accession>A0ABV0Q3H7</accession>
<evidence type="ECO:0000313" key="1">
    <source>
        <dbReference type="EMBL" id="MEQ2190071.1"/>
    </source>
</evidence>
<sequence>MSFIQLKWTQHFSFRTLLKIAGSSCRYSMARFLLARKLQERSLLLPHPSRNFMLDKDSGVVISFLFVFFYLSSKNVQLAQSTFTRGKNCGYCIYFECVYCLAE</sequence>